<sequence>MKRVTIKGQPGKTGFLWGAGVGFIAFLFLGALRGIVYGGFWGLVIAGYLFGTPVEPTLMNKAIVALGMMLGVGASFVFFTGAGALLGLGFGILYPLCEKLIQQVNRVYRRTRGALRELKGSNPIAPFSEEDSFVRRGRAAGAVLGAAGFAAGGLVTGVLYGGAGGLIFASSFYGAPVPQALLPKLMVGAGMLLGALSVGAFLLVVGAVLGTLAGYGLRVAHRVVSRMVKRPTPVEITHSR</sequence>
<feature type="transmembrane region" description="Helical" evidence="1">
    <location>
        <begin position="21"/>
        <end position="51"/>
    </location>
</feature>
<accession>A0A932LZD2</accession>
<dbReference type="GO" id="GO:0016020">
    <property type="term" value="C:membrane"/>
    <property type="evidence" value="ECO:0007669"/>
    <property type="project" value="InterPro"/>
</dbReference>
<dbReference type="EMBL" id="JACPSX010000058">
    <property type="protein sequence ID" value="MBI3014138.1"/>
    <property type="molecule type" value="Genomic_DNA"/>
</dbReference>
<comment type="caution">
    <text evidence="2">The sequence shown here is derived from an EMBL/GenBank/DDBJ whole genome shotgun (WGS) entry which is preliminary data.</text>
</comment>
<keyword evidence="1" id="KW-0812">Transmembrane</keyword>
<dbReference type="PRINTS" id="PR00429">
    <property type="entry name" value="THROMBOXANER"/>
</dbReference>
<keyword evidence="1" id="KW-1133">Transmembrane helix</keyword>
<gene>
    <name evidence="2" type="ORF">HYY65_03515</name>
</gene>
<dbReference type="InterPro" id="IPR001105">
    <property type="entry name" value="Thbox_rcpt"/>
</dbReference>
<feature type="transmembrane region" description="Helical" evidence="1">
    <location>
        <begin position="63"/>
        <end position="96"/>
    </location>
</feature>
<protein>
    <submittedName>
        <fullName evidence="2">Uncharacterized protein</fullName>
    </submittedName>
</protein>
<evidence type="ECO:0000256" key="1">
    <source>
        <dbReference type="SAM" id="Phobius"/>
    </source>
</evidence>
<organism evidence="2 3">
    <name type="scientific">Tectimicrobiota bacterium</name>
    <dbReference type="NCBI Taxonomy" id="2528274"/>
    <lineage>
        <taxon>Bacteria</taxon>
        <taxon>Pseudomonadati</taxon>
        <taxon>Nitrospinota/Tectimicrobiota group</taxon>
        <taxon>Candidatus Tectimicrobiota</taxon>
    </lineage>
</organism>
<dbReference type="AlphaFoldDB" id="A0A932LZD2"/>
<evidence type="ECO:0000313" key="3">
    <source>
        <dbReference type="Proteomes" id="UP000741360"/>
    </source>
</evidence>
<evidence type="ECO:0000313" key="2">
    <source>
        <dbReference type="EMBL" id="MBI3014138.1"/>
    </source>
</evidence>
<feature type="transmembrane region" description="Helical" evidence="1">
    <location>
        <begin position="189"/>
        <end position="217"/>
    </location>
</feature>
<reference evidence="2" key="1">
    <citation type="submission" date="2020-07" db="EMBL/GenBank/DDBJ databases">
        <title>Huge and variable diversity of episymbiotic CPR bacteria and DPANN archaea in groundwater ecosystems.</title>
        <authorList>
            <person name="He C.Y."/>
            <person name="Keren R."/>
            <person name="Whittaker M."/>
            <person name="Farag I.F."/>
            <person name="Doudna J."/>
            <person name="Cate J.H.D."/>
            <person name="Banfield J.F."/>
        </authorList>
    </citation>
    <scope>NUCLEOTIDE SEQUENCE</scope>
    <source>
        <strain evidence="2">NC_groundwater_717_Ag_S-0.2um_59_8</strain>
    </source>
</reference>
<keyword evidence="1" id="KW-0472">Membrane</keyword>
<name>A0A932LZD2_UNCTE</name>
<proteinExistence type="predicted"/>
<feature type="transmembrane region" description="Helical" evidence="1">
    <location>
        <begin position="142"/>
        <end position="169"/>
    </location>
</feature>
<dbReference type="GO" id="GO:0004960">
    <property type="term" value="F:thromboxane receptor activity"/>
    <property type="evidence" value="ECO:0007669"/>
    <property type="project" value="InterPro"/>
</dbReference>
<dbReference type="Proteomes" id="UP000741360">
    <property type="component" value="Unassembled WGS sequence"/>
</dbReference>